<keyword evidence="3" id="KW-1185">Reference proteome</keyword>
<reference evidence="2 3" key="1">
    <citation type="journal article" date="2008" name="Int. J. Syst. Evol. Microbiol.">
        <title>Bizionia argentinensis sp. nov., isolated from surface marine water in Antarctica.</title>
        <authorList>
            <person name="Bercovich A."/>
            <person name="Vazquez S.C."/>
            <person name="Yankilevich P."/>
            <person name="Coria S.H."/>
            <person name="Foti M."/>
            <person name="Hernandez E."/>
            <person name="Vidal A."/>
            <person name="Ruberto L."/>
            <person name="Melo C."/>
            <person name="Marenssi S."/>
            <person name="Criscuolo M."/>
            <person name="Memoli M."/>
            <person name="Arguelles M."/>
            <person name="Mac Cormack W.P."/>
        </authorList>
    </citation>
    <scope>NUCLEOTIDE SEQUENCE [LARGE SCALE GENOMIC DNA]</scope>
    <source>
        <strain evidence="2 3">JUB59</strain>
    </source>
</reference>
<dbReference type="eggNOG" id="COG0526">
    <property type="taxonomic scope" value="Bacteria"/>
</dbReference>
<dbReference type="OrthoDB" id="9809746at2"/>
<sequence>MAETPSNMLPLGTKAANFSLKDTISDEKTTLQNAKGLQATVVMFICNHCPYVKHINAEIVKIAKTYKSKGVNLIAISSNDVANYPQDAPEKMKQNAINEGYIFPYLYDQTQEIAKAYQAACTPDFYVFNNDLLLVYRGQLDDSRPSNDIPVTGTDVRHALDCLIQNTENTKEQKPSMGCNIKWIKE</sequence>
<dbReference type="InterPro" id="IPR047262">
    <property type="entry name" value="PRX-like1"/>
</dbReference>
<dbReference type="InterPro" id="IPR013766">
    <property type="entry name" value="Thioredoxin_domain"/>
</dbReference>
<dbReference type="PATRIC" id="fig|1046627.3.peg.672"/>
<evidence type="ECO:0000259" key="1">
    <source>
        <dbReference type="PROSITE" id="PS51352"/>
    </source>
</evidence>
<feature type="domain" description="Thioredoxin" evidence="1">
    <location>
        <begin position="9"/>
        <end position="165"/>
    </location>
</feature>
<dbReference type="GO" id="GO:0016491">
    <property type="term" value="F:oxidoreductase activity"/>
    <property type="evidence" value="ECO:0007669"/>
    <property type="project" value="InterPro"/>
</dbReference>
<dbReference type="CDD" id="cd02969">
    <property type="entry name" value="PRX_like1"/>
    <property type="match status" value="1"/>
</dbReference>
<dbReference type="PANTHER" id="PTHR43640">
    <property type="entry name" value="OS07G0260300 PROTEIN"/>
    <property type="match status" value="1"/>
</dbReference>
<dbReference type="PROSITE" id="PS51352">
    <property type="entry name" value="THIOREDOXIN_2"/>
    <property type="match status" value="1"/>
</dbReference>
<dbReference type="STRING" id="1046627.BZARG_636"/>
<dbReference type="GO" id="GO:0016209">
    <property type="term" value="F:antioxidant activity"/>
    <property type="evidence" value="ECO:0007669"/>
    <property type="project" value="InterPro"/>
</dbReference>
<dbReference type="InterPro" id="IPR000866">
    <property type="entry name" value="AhpC/TSA"/>
</dbReference>
<accession>G2EAV4</accession>
<dbReference type="Gene3D" id="3.40.30.10">
    <property type="entry name" value="Glutaredoxin"/>
    <property type="match status" value="1"/>
</dbReference>
<dbReference type="PANTHER" id="PTHR43640:SF1">
    <property type="entry name" value="THIOREDOXIN-DEPENDENT PEROXIREDOXIN"/>
    <property type="match status" value="1"/>
</dbReference>
<protein>
    <submittedName>
        <fullName evidence="2">Thioredoxin family protein</fullName>
    </submittedName>
</protein>
<dbReference type="AlphaFoldDB" id="G2EAV4"/>
<dbReference type="InterPro" id="IPR036249">
    <property type="entry name" value="Thioredoxin-like_sf"/>
</dbReference>
<gene>
    <name evidence="2" type="ORF">BZARG_636</name>
</gene>
<dbReference type="SUPFAM" id="SSF52833">
    <property type="entry name" value="Thioredoxin-like"/>
    <property type="match status" value="1"/>
</dbReference>
<evidence type="ECO:0000313" key="2">
    <source>
        <dbReference type="EMBL" id="EGV44338.1"/>
    </source>
</evidence>
<dbReference type="Proteomes" id="UP000003730">
    <property type="component" value="Unassembled WGS sequence"/>
</dbReference>
<dbReference type="EMBL" id="AFXZ01000009">
    <property type="protein sequence ID" value="EGV44338.1"/>
    <property type="molecule type" value="Genomic_DNA"/>
</dbReference>
<evidence type="ECO:0000313" key="3">
    <source>
        <dbReference type="Proteomes" id="UP000003730"/>
    </source>
</evidence>
<proteinExistence type="predicted"/>
<name>G2EAV4_9FLAO</name>
<comment type="caution">
    <text evidence="2">The sequence shown here is derived from an EMBL/GenBank/DDBJ whole genome shotgun (WGS) entry which is preliminary data.</text>
</comment>
<organism evidence="2 3">
    <name type="scientific">Bizionia argentinensis JUB59</name>
    <dbReference type="NCBI Taxonomy" id="1046627"/>
    <lineage>
        <taxon>Bacteria</taxon>
        <taxon>Pseudomonadati</taxon>
        <taxon>Bacteroidota</taxon>
        <taxon>Flavobacteriia</taxon>
        <taxon>Flavobacteriales</taxon>
        <taxon>Flavobacteriaceae</taxon>
        <taxon>Bizionia</taxon>
    </lineage>
</organism>
<dbReference type="RefSeq" id="WP_008635497.1">
    <property type="nucleotide sequence ID" value="NZ_AFXZ01000009.1"/>
</dbReference>
<dbReference type="Pfam" id="PF00578">
    <property type="entry name" value="AhpC-TSA"/>
    <property type="match status" value="1"/>
</dbReference>